<evidence type="ECO:0000313" key="11">
    <source>
        <dbReference type="EMBL" id="SMC38702.1"/>
    </source>
</evidence>
<dbReference type="PANTHER" id="PTHR30372:SF4">
    <property type="entry name" value="LIPID-A-DISACCHARIDE SYNTHASE, MITOCHONDRIAL-RELATED"/>
    <property type="match status" value="1"/>
</dbReference>
<comment type="similarity">
    <text evidence="10">Belongs to the LpxB family.</text>
</comment>
<dbReference type="RefSeq" id="WP_084574029.1">
    <property type="nucleotide sequence ID" value="NZ_CP155572.1"/>
</dbReference>
<dbReference type="STRING" id="112901.SAMN04488500_102118"/>
<dbReference type="SUPFAM" id="SSF53756">
    <property type="entry name" value="UDP-Glycosyltransferase/glycogen phosphorylase"/>
    <property type="match status" value="1"/>
</dbReference>
<dbReference type="NCBIfam" id="TIGR00215">
    <property type="entry name" value="lpxB"/>
    <property type="match status" value="1"/>
</dbReference>
<evidence type="ECO:0000256" key="7">
    <source>
        <dbReference type="ARBA" id="ARBA00022679"/>
    </source>
</evidence>
<dbReference type="Pfam" id="PF02684">
    <property type="entry name" value="LpxB"/>
    <property type="match status" value="1"/>
</dbReference>
<dbReference type="OrthoDB" id="9801642at2"/>
<protein>
    <recommendedName>
        <fullName evidence="3 10">Lipid-A-disaccharide synthase</fullName>
        <ecNumber evidence="2 10">2.4.1.182</ecNumber>
    </recommendedName>
</protein>
<dbReference type="EMBL" id="FWXI01000002">
    <property type="protein sequence ID" value="SMC38702.1"/>
    <property type="molecule type" value="Genomic_DNA"/>
</dbReference>
<dbReference type="GO" id="GO:0005543">
    <property type="term" value="F:phospholipid binding"/>
    <property type="evidence" value="ECO:0007669"/>
    <property type="project" value="TreeGrafter"/>
</dbReference>
<comment type="function">
    <text evidence="1 10">Condensation of UDP-2,3-diacylglucosamine and 2,3-diacylglucosamine-1-phosphate to form lipid A disaccharide, a precursor of lipid A, a phosphorylated glycolipid that anchors the lipopolysaccharide to the outer membrane of the cell.</text>
</comment>
<dbReference type="Gene3D" id="3.40.50.2000">
    <property type="entry name" value="Glycogen Phosphorylase B"/>
    <property type="match status" value="1"/>
</dbReference>
<dbReference type="InterPro" id="IPR003835">
    <property type="entry name" value="Glyco_trans_19"/>
</dbReference>
<keyword evidence="7 10" id="KW-0808">Transferase</keyword>
<evidence type="ECO:0000256" key="9">
    <source>
        <dbReference type="ARBA" id="ARBA00048975"/>
    </source>
</evidence>
<reference evidence="11 12" key="1">
    <citation type="submission" date="2017-04" db="EMBL/GenBank/DDBJ databases">
        <authorList>
            <person name="Afonso C.L."/>
            <person name="Miller P.J."/>
            <person name="Scott M.A."/>
            <person name="Spackman E."/>
            <person name="Goraichik I."/>
            <person name="Dimitrov K.M."/>
            <person name="Suarez D.L."/>
            <person name="Swayne D.E."/>
        </authorList>
    </citation>
    <scope>NUCLEOTIDE SEQUENCE [LARGE SCALE GENOMIC DNA]</scope>
    <source>
        <strain evidence="11 12">DSM 5090</strain>
    </source>
</reference>
<keyword evidence="5 10" id="KW-0441">Lipid A biosynthesis</keyword>
<sequence length="383" mass="41254">MKIMLSVGEASGDLHGASVAGALKLLQPDIELFGMGGRAMQAAGVNINYDIAGLGVIGFVEVIKNLGKLFELRDNLAALMDIERPDALVIIDYADFNVRLAKIAKAKGIPVVSYISPSAWAWRRGRAKEVAKLVDKIAAIFPFEADVYRAAGADVTFVGHPMADIVKPALTQEEAYRYFNVRPDEPVVLLMPGSRQQEIIKLLPVMLEACQVVVEKLPNCQFFLPVASTISREMLQNILDRHSVKVTLTTDYTYDLMGLSDAAIAASGTATLETSLMGAPTVIIYKMAALTYLLGKLLVKIPNIGLPNIIAGRRIVPELIQDAANPAAIAAETLKLLTDAAVREQALADLAEVKEKLGQTGAVKRVAEVILEVASRGAREVPK</sequence>
<evidence type="ECO:0000256" key="3">
    <source>
        <dbReference type="ARBA" id="ARBA00020902"/>
    </source>
</evidence>
<gene>
    <name evidence="10" type="primary">lpxB</name>
    <name evidence="11" type="ORF">SAMN04488500_102118</name>
</gene>
<keyword evidence="8 10" id="KW-0443">Lipid metabolism</keyword>
<dbReference type="HAMAP" id="MF_00392">
    <property type="entry name" value="LpxB"/>
    <property type="match status" value="1"/>
</dbReference>
<dbReference type="AlphaFoldDB" id="A0A1W1YRG3"/>
<dbReference type="GO" id="GO:0009245">
    <property type="term" value="P:lipid A biosynthetic process"/>
    <property type="evidence" value="ECO:0007669"/>
    <property type="project" value="UniProtKB-UniRule"/>
</dbReference>
<evidence type="ECO:0000256" key="8">
    <source>
        <dbReference type="ARBA" id="ARBA00023098"/>
    </source>
</evidence>
<dbReference type="EC" id="2.4.1.182" evidence="2 10"/>
<dbReference type="UniPathway" id="UPA00973"/>
<comment type="pathway">
    <text evidence="10">Bacterial outer membrane biogenesis; LPS lipid A biosynthesis.</text>
</comment>
<evidence type="ECO:0000256" key="10">
    <source>
        <dbReference type="HAMAP-Rule" id="MF_00392"/>
    </source>
</evidence>
<keyword evidence="12" id="KW-1185">Reference proteome</keyword>
<evidence type="ECO:0000313" key="12">
    <source>
        <dbReference type="Proteomes" id="UP000192738"/>
    </source>
</evidence>
<proteinExistence type="inferred from homology"/>
<keyword evidence="6 10" id="KW-0328">Glycosyltransferase</keyword>
<dbReference type="Proteomes" id="UP000192738">
    <property type="component" value="Unassembled WGS sequence"/>
</dbReference>
<evidence type="ECO:0000256" key="2">
    <source>
        <dbReference type="ARBA" id="ARBA00012687"/>
    </source>
</evidence>
<evidence type="ECO:0000256" key="1">
    <source>
        <dbReference type="ARBA" id="ARBA00002056"/>
    </source>
</evidence>
<evidence type="ECO:0000256" key="4">
    <source>
        <dbReference type="ARBA" id="ARBA00022516"/>
    </source>
</evidence>
<evidence type="ECO:0000256" key="5">
    <source>
        <dbReference type="ARBA" id="ARBA00022556"/>
    </source>
</evidence>
<dbReference type="PANTHER" id="PTHR30372">
    <property type="entry name" value="LIPID-A-DISACCHARIDE SYNTHASE"/>
    <property type="match status" value="1"/>
</dbReference>
<organism evidence="11 12">
    <name type="scientific">Sporomusa malonica</name>
    <dbReference type="NCBI Taxonomy" id="112901"/>
    <lineage>
        <taxon>Bacteria</taxon>
        <taxon>Bacillati</taxon>
        <taxon>Bacillota</taxon>
        <taxon>Negativicutes</taxon>
        <taxon>Selenomonadales</taxon>
        <taxon>Sporomusaceae</taxon>
        <taxon>Sporomusa</taxon>
    </lineage>
</organism>
<evidence type="ECO:0000256" key="6">
    <source>
        <dbReference type="ARBA" id="ARBA00022676"/>
    </source>
</evidence>
<comment type="catalytic activity">
    <reaction evidence="9 10">
        <text>a lipid X + a UDP-2-N,3-O-bis[(3R)-3-hydroxyacyl]-alpha-D-glucosamine = a lipid A disaccharide + UDP + H(+)</text>
        <dbReference type="Rhea" id="RHEA:67828"/>
        <dbReference type="ChEBI" id="CHEBI:15378"/>
        <dbReference type="ChEBI" id="CHEBI:58223"/>
        <dbReference type="ChEBI" id="CHEBI:137748"/>
        <dbReference type="ChEBI" id="CHEBI:176338"/>
        <dbReference type="ChEBI" id="CHEBI:176343"/>
        <dbReference type="EC" id="2.4.1.182"/>
    </reaction>
</comment>
<dbReference type="GO" id="GO:0008915">
    <property type="term" value="F:lipid-A-disaccharide synthase activity"/>
    <property type="evidence" value="ECO:0007669"/>
    <property type="project" value="UniProtKB-UniRule"/>
</dbReference>
<dbReference type="GO" id="GO:0016020">
    <property type="term" value="C:membrane"/>
    <property type="evidence" value="ECO:0007669"/>
    <property type="project" value="GOC"/>
</dbReference>
<accession>A0A1W1YRG3</accession>
<keyword evidence="4 10" id="KW-0444">Lipid biosynthesis</keyword>
<name>A0A1W1YRG3_9FIRM</name>